<dbReference type="NCBIfam" id="NF038347">
    <property type="entry name" value="FtsX_Gpos"/>
    <property type="match status" value="1"/>
</dbReference>
<dbReference type="Gene3D" id="3.30.70.3040">
    <property type="match status" value="1"/>
</dbReference>
<keyword evidence="4 10" id="KW-1003">Cell membrane</keyword>
<gene>
    <name evidence="14" type="primary">ftsX</name>
    <name evidence="14" type="ORF">WMO64_13555</name>
</gene>
<evidence type="ECO:0000256" key="10">
    <source>
        <dbReference type="PIRNR" id="PIRNR003097"/>
    </source>
</evidence>
<keyword evidence="15" id="KW-1185">Reference proteome</keyword>
<dbReference type="EMBL" id="JBBMFK010000026">
    <property type="protein sequence ID" value="MEQ2444487.1"/>
    <property type="molecule type" value="Genomic_DNA"/>
</dbReference>
<feature type="domain" description="ABC3 transporter permease C-terminal" evidence="12">
    <location>
        <begin position="176"/>
        <end position="296"/>
    </location>
</feature>
<sequence length="299" mass="32208">MRQRFNFGYFLSEGVHSIFTHGLMSFAAVCMIVACLLIMGSFSLVAVNVGEMLGELERDNEFLAYVDENLSAEDVAALKGTLEAVPNVASVEFISKETAKEDYVEEYASGEDADLFLELPDEVFRDRYSIKVTDIEQFSATVAAVEAVPGVVNIQAIPEIAQGFVVVSNVASGVAIILVVMLVVMSLFIIANTIKLGTFTRRDEIAIMKMCGATNSFVRWPFVVEGMILGLVGAVVAFLLQWGVYSLIGQAIETSDTIQLITIIPFDAMALKVLGIFCGTGLVVGVGGSMVAIGKFLQV</sequence>
<reference evidence="14 15" key="1">
    <citation type="submission" date="2024-03" db="EMBL/GenBank/DDBJ databases">
        <title>Human intestinal bacterial collection.</title>
        <authorList>
            <person name="Pauvert C."/>
            <person name="Hitch T.C.A."/>
            <person name="Clavel T."/>
        </authorList>
    </citation>
    <scope>NUCLEOTIDE SEQUENCE [LARGE SCALE GENOMIC DNA]</scope>
    <source>
        <strain evidence="14 15">CLA-AP-H29</strain>
    </source>
</reference>
<name>A0ABV1EAX9_9FIRM</name>
<evidence type="ECO:0000256" key="6">
    <source>
        <dbReference type="ARBA" id="ARBA00022692"/>
    </source>
</evidence>
<dbReference type="RefSeq" id="WP_294522059.1">
    <property type="nucleotide sequence ID" value="NZ_JBBMFK010000026.1"/>
</dbReference>
<dbReference type="InterPro" id="IPR003838">
    <property type="entry name" value="ABC3_permease_C"/>
</dbReference>
<keyword evidence="7 11" id="KW-1133">Transmembrane helix</keyword>
<accession>A0ABV1EAX9</accession>
<dbReference type="InterPro" id="IPR058204">
    <property type="entry name" value="FtsX_firmicutes-type"/>
</dbReference>
<dbReference type="InterPro" id="IPR040690">
    <property type="entry name" value="FtsX_ECD"/>
</dbReference>
<comment type="function">
    <text evidence="10">Part of the ABC transporter FtsEX involved in asymmetric cellular division facilitating the initiation of sporulation.</text>
</comment>
<feature type="transmembrane region" description="Helical" evidence="11">
    <location>
        <begin position="217"/>
        <end position="240"/>
    </location>
</feature>
<dbReference type="Pfam" id="PF18075">
    <property type="entry name" value="FtsX_ECD"/>
    <property type="match status" value="1"/>
</dbReference>
<evidence type="ECO:0000256" key="8">
    <source>
        <dbReference type="ARBA" id="ARBA00023136"/>
    </source>
</evidence>
<feature type="domain" description="FtsX extracellular" evidence="13">
    <location>
        <begin position="62"/>
        <end position="152"/>
    </location>
</feature>
<dbReference type="PANTHER" id="PTHR47755">
    <property type="entry name" value="CELL DIVISION PROTEIN FTSX"/>
    <property type="match status" value="1"/>
</dbReference>
<evidence type="ECO:0000256" key="9">
    <source>
        <dbReference type="ARBA" id="ARBA00023306"/>
    </source>
</evidence>
<evidence type="ECO:0000256" key="1">
    <source>
        <dbReference type="ARBA" id="ARBA00004651"/>
    </source>
</evidence>
<proteinExistence type="inferred from homology"/>
<comment type="subcellular location">
    <subcellularLocation>
        <location evidence="1">Cell membrane</location>
        <topology evidence="1">Multi-pass membrane protein</topology>
    </subcellularLocation>
</comment>
<organism evidence="14 15">
    <name type="scientific">Pseudoflavonifractor intestinihominis</name>
    <dbReference type="NCBI Taxonomy" id="3133171"/>
    <lineage>
        <taxon>Bacteria</taxon>
        <taxon>Bacillati</taxon>
        <taxon>Bacillota</taxon>
        <taxon>Clostridia</taxon>
        <taxon>Eubacteriales</taxon>
        <taxon>Oscillospiraceae</taxon>
        <taxon>Pseudoflavonifractor</taxon>
    </lineage>
</organism>
<evidence type="ECO:0000256" key="5">
    <source>
        <dbReference type="ARBA" id="ARBA00022618"/>
    </source>
</evidence>
<evidence type="ECO:0000256" key="2">
    <source>
        <dbReference type="ARBA" id="ARBA00007379"/>
    </source>
</evidence>
<feature type="transmembrane region" description="Helical" evidence="11">
    <location>
        <begin position="274"/>
        <end position="297"/>
    </location>
</feature>
<evidence type="ECO:0000256" key="11">
    <source>
        <dbReference type="SAM" id="Phobius"/>
    </source>
</evidence>
<evidence type="ECO:0000256" key="4">
    <source>
        <dbReference type="ARBA" id="ARBA00022475"/>
    </source>
</evidence>
<dbReference type="PIRSF" id="PIRSF003097">
    <property type="entry name" value="FtsX"/>
    <property type="match status" value="1"/>
</dbReference>
<evidence type="ECO:0000313" key="14">
    <source>
        <dbReference type="EMBL" id="MEQ2444487.1"/>
    </source>
</evidence>
<feature type="transmembrane region" description="Helical" evidence="11">
    <location>
        <begin position="174"/>
        <end position="196"/>
    </location>
</feature>
<evidence type="ECO:0000313" key="15">
    <source>
        <dbReference type="Proteomes" id="UP001464378"/>
    </source>
</evidence>
<keyword evidence="8 10" id="KW-0472">Membrane</keyword>
<keyword evidence="5 10" id="KW-0132">Cell division</keyword>
<evidence type="ECO:0000256" key="7">
    <source>
        <dbReference type="ARBA" id="ARBA00022989"/>
    </source>
</evidence>
<comment type="caution">
    <text evidence="14">The sequence shown here is derived from an EMBL/GenBank/DDBJ whole genome shotgun (WGS) entry which is preliminary data.</text>
</comment>
<dbReference type="PANTHER" id="PTHR47755:SF1">
    <property type="entry name" value="CELL DIVISION PROTEIN FTSX"/>
    <property type="match status" value="1"/>
</dbReference>
<keyword evidence="6 11" id="KW-0812">Transmembrane</keyword>
<feature type="transmembrane region" description="Helical" evidence="11">
    <location>
        <begin position="21"/>
        <end position="47"/>
    </location>
</feature>
<keyword evidence="9 10" id="KW-0131">Cell cycle</keyword>
<comment type="similarity">
    <text evidence="2 10">Belongs to the ABC-4 integral membrane protein family. FtsX subfamily.</text>
</comment>
<dbReference type="InterPro" id="IPR004513">
    <property type="entry name" value="FtsX"/>
</dbReference>
<dbReference type="Pfam" id="PF02687">
    <property type="entry name" value="FtsX"/>
    <property type="match status" value="1"/>
</dbReference>
<protein>
    <recommendedName>
        <fullName evidence="3 10">Cell division protein FtsX</fullName>
    </recommendedName>
</protein>
<evidence type="ECO:0000256" key="3">
    <source>
        <dbReference type="ARBA" id="ARBA00021907"/>
    </source>
</evidence>
<evidence type="ECO:0000259" key="12">
    <source>
        <dbReference type="Pfam" id="PF02687"/>
    </source>
</evidence>
<dbReference type="Proteomes" id="UP001464378">
    <property type="component" value="Unassembled WGS sequence"/>
</dbReference>
<dbReference type="PROSITE" id="PS51257">
    <property type="entry name" value="PROKAR_LIPOPROTEIN"/>
    <property type="match status" value="1"/>
</dbReference>
<evidence type="ECO:0000259" key="13">
    <source>
        <dbReference type="Pfam" id="PF18075"/>
    </source>
</evidence>